<evidence type="ECO:0000313" key="2">
    <source>
        <dbReference type="Proteomes" id="UP000265520"/>
    </source>
</evidence>
<dbReference type="AlphaFoldDB" id="A0A392QDK1"/>
<reference evidence="1 2" key="1">
    <citation type="journal article" date="2018" name="Front. Plant Sci.">
        <title>Red Clover (Trifolium pratense) and Zigzag Clover (T. medium) - A Picture of Genomic Similarities and Differences.</title>
        <authorList>
            <person name="Dluhosova J."/>
            <person name="Istvanek J."/>
            <person name="Nedelnik J."/>
            <person name="Repkova J."/>
        </authorList>
    </citation>
    <scope>NUCLEOTIDE SEQUENCE [LARGE SCALE GENOMIC DNA]</scope>
    <source>
        <strain evidence="2">cv. 10/8</strain>
        <tissue evidence="1">Leaf</tissue>
    </source>
</reference>
<dbReference type="Proteomes" id="UP000265520">
    <property type="component" value="Unassembled WGS sequence"/>
</dbReference>
<name>A0A392QDK1_9FABA</name>
<keyword evidence="2" id="KW-1185">Reference proteome</keyword>
<organism evidence="1 2">
    <name type="scientific">Trifolium medium</name>
    <dbReference type="NCBI Taxonomy" id="97028"/>
    <lineage>
        <taxon>Eukaryota</taxon>
        <taxon>Viridiplantae</taxon>
        <taxon>Streptophyta</taxon>
        <taxon>Embryophyta</taxon>
        <taxon>Tracheophyta</taxon>
        <taxon>Spermatophyta</taxon>
        <taxon>Magnoliopsida</taxon>
        <taxon>eudicotyledons</taxon>
        <taxon>Gunneridae</taxon>
        <taxon>Pentapetalae</taxon>
        <taxon>rosids</taxon>
        <taxon>fabids</taxon>
        <taxon>Fabales</taxon>
        <taxon>Fabaceae</taxon>
        <taxon>Papilionoideae</taxon>
        <taxon>50 kb inversion clade</taxon>
        <taxon>NPAAA clade</taxon>
        <taxon>Hologalegina</taxon>
        <taxon>IRL clade</taxon>
        <taxon>Trifolieae</taxon>
        <taxon>Trifolium</taxon>
    </lineage>
</organism>
<comment type="caution">
    <text evidence="1">The sequence shown here is derived from an EMBL/GenBank/DDBJ whole genome shotgun (WGS) entry which is preliminary data.</text>
</comment>
<accession>A0A392QDK1</accession>
<sequence length="35" mass="3566">TETGATKLDTGARHVGLSRTQIGLSYAAEMDGGSN</sequence>
<evidence type="ECO:0000313" key="1">
    <source>
        <dbReference type="EMBL" id="MCI22443.1"/>
    </source>
</evidence>
<proteinExistence type="predicted"/>
<protein>
    <submittedName>
        <fullName evidence="1">Uncharacterized protein</fullName>
    </submittedName>
</protein>
<feature type="non-terminal residue" evidence="1">
    <location>
        <position position="1"/>
    </location>
</feature>
<dbReference type="EMBL" id="LXQA010130550">
    <property type="protein sequence ID" value="MCI22443.1"/>
    <property type="molecule type" value="Genomic_DNA"/>
</dbReference>